<dbReference type="Proteomes" id="UP000221763">
    <property type="component" value="Unassembled WGS sequence"/>
</dbReference>
<comment type="caution">
    <text evidence="2">The sequence shown here is derived from an EMBL/GenBank/DDBJ whole genome shotgun (WGS) entry which is preliminary data.</text>
</comment>
<dbReference type="CDD" id="cd01483">
    <property type="entry name" value="E1_enzyme_family"/>
    <property type="match status" value="1"/>
</dbReference>
<dbReference type="Pfam" id="PF00899">
    <property type="entry name" value="ThiF"/>
    <property type="match status" value="1"/>
</dbReference>
<dbReference type="PANTHER" id="PTHR10953">
    <property type="entry name" value="UBIQUITIN-ACTIVATING ENZYME E1"/>
    <property type="match status" value="1"/>
</dbReference>
<protein>
    <submittedName>
        <fullName evidence="2">MccB-like protein</fullName>
    </submittedName>
</protein>
<evidence type="ECO:0000259" key="1">
    <source>
        <dbReference type="Pfam" id="PF00899"/>
    </source>
</evidence>
<dbReference type="EMBL" id="PEBM01000102">
    <property type="protein sequence ID" value="PHV55128.1"/>
    <property type="molecule type" value="Genomic_DNA"/>
</dbReference>
<organism evidence="2 5">
    <name type="scientific">Streptococcus macedonicus</name>
    <name type="common">Streptococcus gallolyticus macedonicus</name>
    <dbReference type="NCBI Taxonomy" id="59310"/>
    <lineage>
        <taxon>Bacteria</taxon>
        <taxon>Bacillati</taxon>
        <taxon>Bacillota</taxon>
        <taxon>Bacilli</taxon>
        <taxon>Lactobacillales</taxon>
        <taxon>Streptococcaceae</taxon>
        <taxon>Streptococcus</taxon>
    </lineage>
</organism>
<dbReference type="EMBL" id="PEBN01000012">
    <property type="protein sequence ID" value="PHV58493.1"/>
    <property type="molecule type" value="Genomic_DNA"/>
</dbReference>
<dbReference type="SUPFAM" id="SSF69572">
    <property type="entry name" value="Activating enzymes of the ubiquitin-like proteins"/>
    <property type="match status" value="1"/>
</dbReference>
<dbReference type="InterPro" id="IPR000594">
    <property type="entry name" value="ThiF_NAD_FAD-bd"/>
</dbReference>
<proteinExistence type="predicted"/>
<dbReference type="InterPro" id="IPR045886">
    <property type="entry name" value="ThiF/MoeB/HesA"/>
</dbReference>
<dbReference type="PANTHER" id="PTHR10953:SF6">
    <property type="entry name" value="NEDD8-ACTIVATING ENZYME E1 CATALYTIC SUBUNIT"/>
    <property type="match status" value="1"/>
</dbReference>
<dbReference type="Proteomes" id="UP000222913">
    <property type="component" value="Unassembled WGS sequence"/>
</dbReference>
<feature type="domain" description="THIF-type NAD/FAD binding fold" evidence="1">
    <location>
        <begin position="105"/>
        <end position="343"/>
    </location>
</feature>
<dbReference type="RefSeq" id="WP_039671239.1">
    <property type="nucleotide sequence ID" value="NZ_CP119172.1"/>
</dbReference>
<evidence type="ECO:0000313" key="3">
    <source>
        <dbReference type="EMBL" id="PHV58493.1"/>
    </source>
</evidence>
<evidence type="ECO:0000313" key="4">
    <source>
        <dbReference type="Proteomes" id="UP000221763"/>
    </source>
</evidence>
<accession>A0A081JFB8</accession>
<dbReference type="GO" id="GO:0005737">
    <property type="term" value="C:cytoplasm"/>
    <property type="evidence" value="ECO:0007669"/>
    <property type="project" value="TreeGrafter"/>
</dbReference>
<name>A0A081JFB8_STRMC</name>
<dbReference type="GO" id="GO:0045116">
    <property type="term" value="P:protein neddylation"/>
    <property type="evidence" value="ECO:0007669"/>
    <property type="project" value="TreeGrafter"/>
</dbReference>
<reference evidence="4 5" key="1">
    <citation type="submission" date="2017-10" db="EMBL/GenBank/DDBJ databases">
        <title>Whole-genome sequence of three Streptococcus macedonicus strains isolated from Italian cheeses of the Veneto region.</title>
        <authorList>
            <person name="Treu L."/>
            <person name="De Diego-Diaz B."/>
            <person name="Papadimitriou K."/>
            <person name="Tsakalidou E."/>
            <person name="Corich V."/>
            <person name="Giacomini A."/>
        </authorList>
    </citation>
    <scope>NUCLEOTIDE SEQUENCE [LARGE SCALE GENOMIC DNA]</scope>
    <source>
        <strain evidence="3 4">19AS</strain>
        <strain evidence="2 5">27MV</strain>
    </source>
</reference>
<evidence type="ECO:0000313" key="2">
    <source>
        <dbReference type="EMBL" id="PHV55128.1"/>
    </source>
</evidence>
<dbReference type="AlphaFoldDB" id="A0A081JFB8"/>
<dbReference type="Gene3D" id="3.40.50.720">
    <property type="entry name" value="NAD(P)-binding Rossmann-like Domain"/>
    <property type="match status" value="1"/>
</dbReference>
<dbReference type="GeneID" id="93937440"/>
<sequence length="351" mass="39030">MKYKTSLTATTLKSNENLIGIGSKQYTVNDDEFNLSLKILEFLLTEKDEDEILNWLDSNNIDKSVFKKLVANKLITTSKAVFQKEDTMEFKNGLYLDLIINNVQDVLTKFKETTFVVIGCGGIGNFMSYALSVYSPKKLVLIDGDKIERSNLNRQFLFTINDIGKYKSEVIADALKLRNPNLDIEVYTEFISTNNINNILEGKDTNSMFGILSGDDDTAVSISSKYFLTNNVPFVNIGYLNDIAVIGPFVIPHKTSCPFCYGTFSINGEINSNDETMAQLHKQYASPSSIINNSLACDLALSDIIQYFAGNNNSIKSLNARVGINSNSFEKYVLPNTKDPNCSICGGTLDD</sequence>
<evidence type="ECO:0000313" key="5">
    <source>
        <dbReference type="Proteomes" id="UP000222913"/>
    </source>
</evidence>
<dbReference type="GO" id="GO:0019781">
    <property type="term" value="F:NEDD8 activating enzyme activity"/>
    <property type="evidence" value="ECO:0007669"/>
    <property type="project" value="TreeGrafter"/>
</dbReference>
<gene>
    <name evidence="3" type="ORF">CS009_02095</name>
    <name evidence="2" type="ORF">CS010_11980</name>
</gene>
<dbReference type="InterPro" id="IPR035985">
    <property type="entry name" value="Ubiquitin-activating_enz"/>
</dbReference>